<evidence type="ECO:0000256" key="4">
    <source>
        <dbReference type="ARBA" id="ARBA00023136"/>
    </source>
</evidence>
<dbReference type="Gene3D" id="1.20.1420.30">
    <property type="entry name" value="NCX, central ion-binding region"/>
    <property type="match status" value="2"/>
</dbReference>
<feature type="transmembrane region" description="Helical" evidence="5">
    <location>
        <begin position="132"/>
        <end position="150"/>
    </location>
</feature>
<name>A0A2T5C1Y0_9BACT</name>
<feature type="transmembrane region" description="Helical" evidence="5">
    <location>
        <begin position="108"/>
        <end position="126"/>
    </location>
</feature>
<reference evidence="7 8" key="1">
    <citation type="submission" date="2018-04" db="EMBL/GenBank/DDBJ databases">
        <title>Genomic Encyclopedia of Archaeal and Bacterial Type Strains, Phase II (KMG-II): from individual species to whole genera.</title>
        <authorList>
            <person name="Goeker M."/>
        </authorList>
    </citation>
    <scope>NUCLEOTIDE SEQUENCE [LARGE SCALE GENOMIC DNA]</scope>
    <source>
        <strain evidence="7 8">DSM 28823</strain>
    </source>
</reference>
<keyword evidence="3 5" id="KW-1133">Transmembrane helix</keyword>
<evidence type="ECO:0000259" key="6">
    <source>
        <dbReference type="Pfam" id="PF01699"/>
    </source>
</evidence>
<feature type="transmembrane region" description="Helical" evidence="5">
    <location>
        <begin position="6"/>
        <end position="27"/>
    </location>
</feature>
<dbReference type="GO" id="GO:0008273">
    <property type="term" value="F:calcium, potassium:sodium antiporter activity"/>
    <property type="evidence" value="ECO:0007669"/>
    <property type="project" value="TreeGrafter"/>
</dbReference>
<feature type="transmembrane region" description="Helical" evidence="5">
    <location>
        <begin position="73"/>
        <end position="96"/>
    </location>
</feature>
<sequence length="343" mass="37384">MISLILYTVAMLLCFVLLASIVDKFFVVSLDRISHDWKLSSDAAGATLMAVGSSAPELFVALFAVIKPGDHDAIGIGSIVGSALFNLLAIGGIVALVRKSSLTWQPMIRDIAFYFIAVVLLLWGIIDGNFSLIDSLLFLALYAIYVFAVVRWRRWLPYTDNGKDADNKEDEDEKPNLIDRMLSFCFPKPEHYYWIFFISIVLIAGMSWVLVEAAIHISHTLNIPETIIALTVLAAGTSIPDLISSLIVAKQGRGDMAISNAIGSNIFDILVGLGLPFLIAILASGEGIPAGGQNLTGSSLILFASLIAFAVLLLIKRWKINWVTGVILLALYIAYLAREIILL</sequence>
<proteinExistence type="predicted"/>
<accession>A0A2T5C1Y0</accession>
<comment type="caution">
    <text evidence="7">The sequence shown here is derived from an EMBL/GenBank/DDBJ whole genome shotgun (WGS) entry which is preliminary data.</text>
</comment>
<dbReference type="EMBL" id="QAAD01000007">
    <property type="protein sequence ID" value="PTN08661.1"/>
    <property type="molecule type" value="Genomic_DNA"/>
</dbReference>
<dbReference type="PANTHER" id="PTHR10846:SF8">
    <property type="entry name" value="INNER MEMBRANE PROTEIN YRBG"/>
    <property type="match status" value="1"/>
</dbReference>
<dbReference type="InterPro" id="IPR044880">
    <property type="entry name" value="NCX_ion-bd_dom_sf"/>
</dbReference>
<protein>
    <submittedName>
        <fullName evidence="7">K+-dependent Na+/Ca+ exchanger-like protein</fullName>
    </submittedName>
</protein>
<evidence type="ECO:0000313" key="7">
    <source>
        <dbReference type="EMBL" id="PTN08661.1"/>
    </source>
</evidence>
<keyword evidence="4 5" id="KW-0472">Membrane</keyword>
<keyword evidence="8" id="KW-1185">Reference proteome</keyword>
<gene>
    <name evidence="7" type="ORF">C8N47_10716</name>
</gene>
<feature type="transmembrane region" description="Helical" evidence="5">
    <location>
        <begin position="261"/>
        <end position="283"/>
    </location>
</feature>
<dbReference type="AlphaFoldDB" id="A0A2T5C1Y0"/>
<dbReference type="InterPro" id="IPR004481">
    <property type="entry name" value="K/Na/Ca-exchanger"/>
</dbReference>
<dbReference type="RefSeq" id="WP_107822058.1">
    <property type="nucleotide sequence ID" value="NZ_OY782574.1"/>
</dbReference>
<comment type="subcellular location">
    <subcellularLocation>
        <location evidence="1">Membrane</location>
        <topology evidence="1">Multi-pass membrane protein</topology>
    </subcellularLocation>
</comment>
<evidence type="ECO:0000256" key="3">
    <source>
        <dbReference type="ARBA" id="ARBA00022989"/>
    </source>
</evidence>
<dbReference type="InterPro" id="IPR004837">
    <property type="entry name" value="NaCa_Exmemb"/>
</dbReference>
<feature type="transmembrane region" description="Helical" evidence="5">
    <location>
        <begin position="227"/>
        <end position="249"/>
    </location>
</feature>
<organism evidence="7 8">
    <name type="scientific">Mangrovibacterium marinum</name>
    <dbReference type="NCBI Taxonomy" id="1639118"/>
    <lineage>
        <taxon>Bacteria</taxon>
        <taxon>Pseudomonadati</taxon>
        <taxon>Bacteroidota</taxon>
        <taxon>Bacteroidia</taxon>
        <taxon>Marinilabiliales</taxon>
        <taxon>Prolixibacteraceae</taxon>
        <taxon>Mangrovibacterium</taxon>
    </lineage>
</organism>
<feature type="domain" description="Sodium/calcium exchanger membrane region" evidence="6">
    <location>
        <begin position="192"/>
        <end position="337"/>
    </location>
</feature>
<feature type="transmembrane region" description="Helical" evidence="5">
    <location>
        <begin position="192"/>
        <end position="215"/>
    </location>
</feature>
<feature type="transmembrane region" description="Helical" evidence="5">
    <location>
        <begin position="322"/>
        <end position="341"/>
    </location>
</feature>
<dbReference type="OrthoDB" id="6146067at2"/>
<evidence type="ECO:0000256" key="5">
    <source>
        <dbReference type="SAM" id="Phobius"/>
    </source>
</evidence>
<dbReference type="PANTHER" id="PTHR10846">
    <property type="entry name" value="SODIUM/POTASSIUM/CALCIUM EXCHANGER"/>
    <property type="match status" value="1"/>
</dbReference>
<dbReference type="Pfam" id="PF01699">
    <property type="entry name" value="Na_Ca_ex"/>
    <property type="match status" value="2"/>
</dbReference>
<feature type="domain" description="Sodium/calcium exchanger membrane region" evidence="6">
    <location>
        <begin position="9"/>
        <end position="149"/>
    </location>
</feature>
<evidence type="ECO:0000313" key="8">
    <source>
        <dbReference type="Proteomes" id="UP000243525"/>
    </source>
</evidence>
<feature type="transmembrane region" description="Helical" evidence="5">
    <location>
        <begin position="48"/>
        <end position="67"/>
    </location>
</feature>
<feature type="transmembrane region" description="Helical" evidence="5">
    <location>
        <begin position="295"/>
        <end position="315"/>
    </location>
</feature>
<evidence type="ECO:0000256" key="2">
    <source>
        <dbReference type="ARBA" id="ARBA00022692"/>
    </source>
</evidence>
<dbReference type="GO" id="GO:0005262">
    <property type="term" value="F:calcium channel activity"/>
    <property type="evidence" value="ECO:0007669"/>
    <property type="project" value="TreeGrafter"/>
</dbReference>
<evidence type="ECO:0000256" key="1">
    <source>
        <dbReference type="ARBA" id="ARBA00004141"/>
    </source>
</evidence>
<dbReference type="GO" id="GO:0005886">
    <property type="term" value="C:plasma membrane"/>
    <property type="evidence" value="ECO:0007669"/>
    <property type="project" value="TreeGrafter"/>
</dbReference>
<dbReference type="Proteomes" id="UP000243525">
    <property type="component" value="Unassembled WGS sequence"/>
</dbReference>
<dbReference type="NCBIfam" id="TIGR00367">
    <property type="entry name" value="calcium/sodium antiporter"/>
    <property type="match status" value="1"/>
</dbReference>
<dbReference type="GO" id="GO:0006874">
    <property type="term" value="P:intracellular calcium ion homeostasis"/>
    <property type="evidence" value="ECO:0007669"/>
    <property type="project" value="TreeGrafter"/>
</dbReference>
<keyword evidence="2 5" id="KW-0812">Transmembrane</keyword>